<evidence type="ECO:0000313" key="3">
    <source>
        <dbReference type="Proteomes" id="UP000287394"/>
    </source>
</evidence>
<evidence type="ECO:0000256" key="1">
    <source>
        <dbReference type="SAM" id="MobiDB-lite"/>
    </source>
</evidence>
<name>A0A402CWM5_9BACT</name>
<dbReference type="Proteomes" id="UP000287394">
    <property type="component" value="Chromosome"/>
</dbReference>
<organism evidence="2 3">
    <name type="scientific">Capsulimonas corticalis</name>
    <dbReference type="NCBI Taxonomy" id="2219043"/>
    <lineage>
        <taxon>Bacteria</taxon>
        <taxon>Bacillati</taxon>
        <taxon>Armatimonadota</taxon>
        <taxon>Armatimonadia</taxon>
        <taxon>Capsulimonadales</taxon>
        <taxon>Capsulimonadaceae</taxon>
        <taxon>Capsulimonas</taxon>
    </lineage>
</organism>
<gene>
    <name evidence="2" type="ORF">CCAX7_62390</name>
</gene>
<dbReference type="KEGG" id="ccot:CCAX7_62390"/>
<protein>
    <submittedName>
        <fullName evidence="2">Uncharacterized protein</fullName>
    </submittedName>
</protein>
<feature type="compositionally biased region" description="Basic and acidic residues" evidence="1">
    <location>
        <begin position="120"/>
        <end position="130"/>
    </location>
</feature>
<keyword evidence="3" id="KW-1185">Reference proteome</keyword>
<feature type="region of interest" description="Disordered" evidence="1">
    <location>
        <begin position="107"/>
        <end position="130"/>
    </location>
</feature>
<dbReference type="AlphaFoldDB" id="A0A402CWM5"/>
<dbReference type="EMBL" id="AP025739">
    <property type="protein sequence ID" value="BDI34188.1"/>
    <property type="molecule type" value="Genomic_DNA"/>
</dbReference>
<accession>A0A402CWM5</accession>
<proteinExistence type="predicted"/>
<sequence>MAYKYQSHPIAGLECLVEGPYKFVLPLPGFPFADTDELGGVAKQVGKRLDVRMEHGCVDPFRHNAAWYPWQFLLDHTTSPLRWNNRQILAAQLQCMMRAKFSGRIGNPGYSRSTPHVKAAHRERQDINTR</sequence>
<reference evidence="2 3" key="1">
    <citation type="journal article" date="2019" name="Int. J. Syst. Evol. Microbiol.">
        <title>Capsulimonas corticalis gen. nov., sp. nov., an aerobic capsulated bacterium, of a novel bacterial order, Capsulimonadales ord. nov., of the class Armatimonadia of the phylum Armatimonadetes.</title>
        <authorList>
            <person name="Li J."/>
            <person name="Kudo C."/>
            <person name="Tonouchi A."/>
        </authorList>
    </citation>
    <scope>NUCLEOTIDE SEQUENCE [LARGE SCALE GENOMIC DNA]</scope>
    <source>
        <strain evidence="2 3">AX-7</strain>
    </source>
</reference>
<evidence type="ECO:0000313" key="2">
    <source>
        <dbReference type="EMBL" id="BDI34188.1"/>
    </source>
</evidence>